<evidence type="ECO:0000313" key="14">
    <source>
        <dbReference type="EMBL" id="SNY60293.1"/>
    </source>
</evidence>
<evidence type="ECO:0000256" key="8">
    <source>
        <dbReference type="ARBA" id="ARBA00022881"/>
    </source>
</evidence>
<keyword evidence="15" id="KW-1185">Reference proteome</keyword>
<dbReference type="GO" id="GO:0005524">
    <property type="term" value="F:ATP binding"/>
    <property type="evidence" value="ECO:0007669"/>
    <property type="project" value="UniProtKB-KW"/>
</dbReference>
<evidence type="ECO:0000256" key="4">
    <source>
        <dbReference type="ARBA" id="ARBA00022741"/>
    </source>
</evidence>
<dbReference type="Gene3D" id="1.20.1580.10">
    <property type="entry name" value="ABC transporter ATPase like domain"/>
    <property type="match status" value="1"/>
</dbReference>
<dbReference type="SUPFAM" id="SSF52540">
    <property type="entry name" value="P-loop containing nucleoside triphosphate hydrolases"/>
    <property type="match status" value="1"/>
</dbReference>
<evidence type="ECO:0000256" key="9">
    <source>
        <dbReference type="ARBA" id="ARBA00023125"/>
    </source>
</evidence>
<evidence type="ECO:0000256" key="5">
    <source>
        <dbReference type="ARBA" id="ARBA00022763"/>
    </source>
</evidence>
<keyword evidence="6" id="KW-0228">DNA excision</keyword>
<sequence>MENDVNDRFVRVRGAAEHNLRNADVDIPRDAMVALVARIEVLLHLGLGYLSLGRRSTTLSPGEAQRLRIATQLRSGQFGVVYVLDEPSAGLHPADAEPLHDVSADLPEPDVDVRDVAGLVGSNCCSCPVPTRRAPPATARGTTRRRWR</sequence>
<evidence type="ECO:0000256" key="6">
    <source>
        <dbReference type="ARBA" id="ARBA00022769"/>
    </source>
</evidence>
<gene>
    <name evidence="14" type="ORF">SAMN05421748_12190</name>
</gene>
<keyword evidence="8" id="KW-0267">Excision nuclease</keyword>
<keyword evidence="5" id="KW-0227">DNA damage</keyword>
<evidence type="ECO:0000256" key="7">
    <source>
        <dbReference type="ARBA" id="ARBA00022840"/>
    </source>
</evidence>
<dbReference type="PANTHER" id="PTHR43152">
    <property type="entry name" value="UVRABC SYSTEM PROTEIN A"/>
    <property type="match status" value="1"/>
</dbReference>
<protein>
    <recommendedName>
        <fullName evidence="12">UvrABC system protein A</fullName>
    </recommendedName>
    <alternativeName>
        <fullName evidence="13">Excinuclease ABC subunit A</fullName>
    </alternativeName>
</protein>
<proteinExistence type="inferred from homology"/>
<keyword evidence="9" id="KW-0238">DNA-binding</keyword>
<evidence type="ECO:0000256" key="2">
    <source>
        <dbReference type="ARBA" id="ARBA00022490"/>
    </source>
</evidence>
<evidence type="ECO:0000256" key="3">
    <source>
        <dbReference type="ARBA" id="ARBA00022737"/>
    </source>
</evidence>
<dbReference type="RefSeq" id="WP_218854776.1">
    <property type="nucleotide sequence ID" value="NZ_OBDY01000021.1"/>
</dbReference>
<evidence type="ECO:0000256" key="1">
    <source>
        <dbReference type="ARBA" id="ARBA00004496"/>
    </source>
</evidence>
<evidence type="ECO:0000313" key="15">
    <source>
        <dbReference type="Proteomes" id="UP000219612"/>
    </source>
</evidence>
<evidence type="ECO:0000256" key="10">
    <source>
        <dbReference type="ARBA" id="ARBA00023204"/>
    </source>
</evidence>
<keyword evidence="4" id="KW-0547">Nucleotide-binding</keyword>
<comment type="subcellular location">
    <subcellularLocation>
        <location evidence="1">Cytoplasm</location>
    </subcellularLocation>
</comment>
<dbReference type="PANTHER" id="PTHR43152:SF1">
    <property type="entry name" value="UVRA PROTEIN"/>
    <property type="match status" value="1"/>
</dbReference>
<dbReference type="AlphaFoldDB" id="A0A285JJQ3"/>
<dbReference type="GO" id="GO:0005737">
    <property type="term" value="C:cytoplasm"/>
    <property type="evidence" value="ECO:0007669"/>
    <property type="project" value="UniProtKB-SubCell"/>
</dbReference>
<dbReference type="GO" id="GO:0003677">
    <property type="term" value="F:DNA binding"/>
    <property type="evidence" value="ECO:0007669"/>
    <property type="project" value="UniProtKB-KW"/>
</dbReference>
<keyword evidence="2" id="KW-0963">Cytoplasm</keyword>
<dbReference type="GO" id="GO:0004518">
    <property type="term" value="F:nuclease activity"/>
    <property type="evidence" value="ECO:0007669"/>
    <property type="project" value="UniProtKB-KW"/>
</dbReference>
<evidence type="ECO:0000256" key="12">
    <source>
        <dbReference type="ARBA" id="ARBA00039316"/>
    </source>
</evidence>
<dbReference type="Gene3D" id="3.40.50.300">
    <property type="entry name" value="P-loop containing nucleotide triphosphate hydrolases"/>
    <property type="match status" value="1"/>
</dbReference>
<dbReference type="InterPro" id="IPR027417">
    <property type="entry name" value="P-loop_NTPase"/>
</dbReference>
<evidence type="ECO:0000256" key="13">
    <source>
        <dbReference type="ARBA" id="ARBA00042156"/>
    </source>
</evidence>
<keyword evidence="3" id="KW-0677">Repeat</keyword>
<keyword evidence="7" id="KW-0067">ATP-binding</keyword>
<name>A0A285JJQ3_9ACTN</name>
<dbReference type="Proteomes" id="UP000219612">
    <property type="component" value="Unassembled WGS sequence"/>
</dbReference>
<reference evidence="14 15" key="1">
    <citation type="submission" date="2017-09" db="EMBL/GenBank/DDBJ databases">
        <authorList>
            <person name="Ehlers B."/>
            <person name="Leendertz F.H."/>
        </authorList>
    </citation>
    <scope>NUCLEOTIDE SEQUENCE [LARGE SCALE GENOMIC DNA]</scope>
    <source>
        <strain evidence="14 15">CGMCC 4.6857</strain>
    </source>
</reference>
<keyword evidence="10" id="KW-0234">DNA repair</keyword>
<organism evidence="14 15">
    <name type="scientific">Paractinoplanes atraurantiacus</name>
    <dbReference type="NCBI Taxonomy" id="1036182"/>
    <lineage>
        <taxon>Bacteria</taxon>
        <taxon>Bacillati</taxon>
        <taxon>Actinomycetota</taxon>
        <taxon>Actinomycetes</taxon>
        <taxon>Micromonosporales</taxon>
        <taxon>Micromonosporaceae</taxon>
        <taxon>Paractinoplanes</taxon>
    </lineage>
</organism>
<comment type="similarity">
    <text evidence="11">Belongs to the ABC transporter superfamily. UvrA family.</text>
</comment>
<dbReference type="GO" id="GO:0006281">
    <property type="term" value="P:DNA repair"/>
    <property type="evidence" value="ECO:0007669"/>
    <property type="project" value="UniProtKB-KW"/>
</dbReference>
<dbReference type="EMBL" id="OBDY01000021">
    <property type="protein sequence ID" value="SNY60293.1"/>
    <property type="molecule type" value="Genomic_DNA"/>
</dbReference>
<accession>A0A285JJQ3</accession>
<evidence type="ECO:0000256" key="11">
    <source>
        <dbReference type="ARBA" id="ARBA00038000"/>
    </source>
</evidence>